<proteinExistence type="inferred from homology"/>
<name>A0A8H4TQ26_9HYPO</name>
<comment type="caution">
    <text evidence="9">The sequence shown here is derived from an EMBL/GenBank/DDBJ whole genome shotgun (WGS) entry which is preliminary data.</text>
</comment>
<evidence type="ECO:0000256" key="2">
    <source>
        <dbReference type="ARBA" id="ARBA00009436"/>
    </source>
</evidence>
<feature type="transmembrane region" description="Helical" evidence="8">
    <location>
        <begin position="56"/>
        <end position="76"/>
    </location>
</feature>
<evidence type="ECO:0000256" key="3">
    <source>
        <dbReference type="ARBA" id="ARBA00020827"/>
    </source>
</evidence>
<feature type="transmembrane region" description="Helical" evidence="8">
    <location>
        <begin position="102"/>
        <end position="125"/>
    </location>
</feature>
<sequence length="127" mass="14077">MPSERDLQINPIVPESVIHNTKCSLLTIYAQALSNLHSLTASLFGVSAGVLGLESYYGFIIYLIFSFITTLLFYVLKVAPESLPKGQAPLDPSRFYRGFFDFWVGGISNGISGFVLTWTLFYGLVRA</sequence>
<gene>
    <name evidence="9" type="ORF">FSARC_9933</name>
</gene>
<accession>A0A8H4TQ26</accession>
<keyword evidence="10" id="KW-1185">Reference proteome</keyword>
<reference evidence="9" key="2">
    <citation type="submission" date="2020-05" db="EMBL/GenBank/DDBJ databases">
        <authorList>
            <person name="Kim H.-S."/>
            <person name="Proctor R.H."/>
            <person name="Brown D.W."/>
        </authorList>
    </citation>
    <scope>NUCLEOTIDE SEQUENCE</scope>
    <source>
        <strain evidence="9">NRRL 20472</strain>
    </source>
</reference>
<comment type="subcellular location">
    <subcellularLocation>
        <location evidence="1">Endoplasmic reticulum membrane</location>
        <topology evidence="1">Multi-pass membrane protein</topology>
    </subcellularLocation>
</comment>
<evidence type="ECO:0000256" key="6">
    <source>
        <dbReference type="ARBA" id="ARBA00022989"/>
    </source>
</evidence>
<dbReference type="GO" id="GO:0000045">
    <property type="term" value="P:autophagosome assembly"/>
    <property type="evidence" value="ECO:0007669"/>
    <property type="project" value="TreeGrafter"/>
</dbReference>
<dbReference type="InterPro" id="IPR029008">
    <property type="entry name" value="EMC6-like"/>
</dbReference>
<evidence type="ECO:0000256" key="4">
    <source>
        <dbReference type="ARBA" id="ARBA00022692"/>
    </source>
</evidence>
<reference evidence="9" key="1">
    <citation type="journal article" date="2020" name="BMC Genomics">
        <title>Correction to: Identification and distribution of gene clusters required for synthesis of sphingolipid metabolism inhibitors in diverse species of the filamentous fungus Fusarium.</title>
        <authorList>
            <person name="Kim H.S."/>
            <person name="Lohmar J.M."/>
            <person name="Busman M."/>
            <person name="Brown D.W."/>
            <person name="Naumann T.A."/>
            <person name="Divon H.H."/>
            <person name="Lysoe E."/>
            <person name="Uhlig S."/>
            <person name="Proctor R.H."/>
        </authorList>
    </citation>
    <scope>NUCLEOTIDE SEQUENCE</scope>
    <source>
        <strain evidence="9">NRRL 20472</strain>
    </source>
</reference>
<keyword evidence="7 8" id="KW-0472">Membrane</keyword>
<dbReference type="GO" id="GO:0034975">
    <property type="term" value="P:protein folding in endoplasmic reticulum"/>
    <property type="evidence" value="ECO:0007669"/>
    <property type="project" value="TreeGrafter"/>
</dbReference>
<dbReference type="InterPro" id="IPR008504">
    <property type="entry name" value="Emc6"/>
</dbReference>
<dbReference type="AlphaFoldDB" id="A0A8H4TQ26"/>
<evidence type="ECO:0000313" key="10">
    <source>
        <dbReference type="Proteomes" id="UP000622797"/>
    </source>
</evidence>
<evidence type="ECO:0000313" key="9">
    <source>
        <dbReference type="EMBL" id="KAF4961942.1"/>
    </source>
</evidence>
<dbReference type="EMBL" id="JABEXW010000584">
    <property type="protein sequence ID" value="KAF4961942.1"/>
    <property type="molecule type" value="Genomic_DNA"/>
</dbReference>
<dbReference type="Pfam" id="PF07019">
    <property type="entry name" value="EMC6"/>
    <property type="match status" value="1"/>
</dbReference>
<evidence type="ECO:0000256" key="1">
    <source>
        <dbReference type="ARBA" id="ARBA00004477"/>
    </source>
</evidence>
<keyword evidence="4 8" id="KW-0812">Transmembrane</keyword>
<evidence type="ECO:0000256" key="7">
    <source>
        <dbReference type="ARBA" id="ARBA00023136"/>
    </source>
</evidence>
<dbReference type="PANTHER" id="PTHR20994">
    <property type="entry name" value="ER MEMBRANE PROTEIN COMPLEX SUBUNIT 6"/>
    <property type="match status" value="1"/>
</dbReference>
<dbReference type="PANTHER" id="PTHR20994:SF0">
    <property type="entry name" value="ER MEMBRANE PROTEIN COMPLEX SUBUNIT 6"/>
    <property type="match status" value="1"/>
</dbReference>
<evidence type="ECO:0000256" key="8">
    <source>
        <dbReference type="SAM" id="Phobius"/>
    </source>
</evidence>
<organism evidence="9 10">
    <name type="scientific">Fusarium sarcochroum</name>
    <dbReference type="NCBI Taxonomy" id="1208366"/>
    <lineage>
        <taxon>Eukaryota</taxon>
        <taxon>Fungi</taxon>
        <taxon>Dikarya</taxon>
        <taxon>Ascomycota</taxon>
        <taxon>Pezizomycotina</taxon>
        <taxon>Sordariomycetes</taxon>
        <taxon>Hypocreomycetidae</taxon>
        <taxon>Hypocreales</taxon>
        <taxon>Nectriaceae</taxon>
        <taxon>Fusarium</taxon>
        <taxon>Fusarium lateritium species complex</taxon>
    </lineage>
</organism>
<keyword evidence="6 8" id="KW-1133">Transmembrane helix</keyword>
<protein>
    <recommendedName>
        <fullName evidence="3">ER membrane protein complex subunit 6</fullName>
    </recommendedName>
</protein>
<comment type="similarity">
    <text evidence="2">Belongs to the EMC6 family.</text>
</comment>
<dbReference type="OrthoDB" id="16510at2759"/>
<dbReference type="Proteomes" id="UP000622797">
    <property type="component" value="Unassembled WGS sequence"/>
</dbReference>
<dbReference type="GO" id="GO:0072546">
    <property type="term" value="C:EMC complex"/>
    <property type="evidence" value="ECO:0007669"/>
    <property type="project" value="InterPro"/>
</dbReference>
<evidence type="ECO:0000256" key="5">
    <source>
        <dbReference type="ARBA" id="ARBA00022824"/>
    </source>
</evidence>
<keyword evidence="5" id="KW-0256">Endoplasmic reticulum</keyword>